<sequence>MFDWAIVSPLFGKVAASSDRRGFKSFEFAAIDIASEIADNDVFILPQGSASFRYSGRPCVERLTLGTCIGFEQRTGLFMDCGIDTSIYRGQWRDVAPLCEIVTMKFSGWLRRPRAQASADGCVRLVLF</sequence>
<name>A0ABV3PP10_9HYPH</name>
<proteinExistence type="predicted"/>
<gene>
    <name evidence="1" type="ORF">ABXS05_17645</name>
</gene>
<reference evidence="1 2" key="1">
    <citation type="submission" date="2024-07" db="EMBL/GenBank/DDBJ databases">
        <title>Description of Labrys sedimenti sp. nov., isolated from a diclofenac-degrading enrichment culture.</title>
        <authorList>
            <person name="Tancsics A."/>
            <person name="Csepanyi A."/>
        </authorList>
    </citation>
    <scope>NUCLEOTIDE SEQUENCE [LARGE SCALE GENOMIC DNA]</scope>
    <source>
        <strain evidence="1 2">LMG 23578</strain>
    </source>
</reference>
<dbReference type="RefSeq" id="WP_367624839.1">
    <property type="nucleotide sequence ID" value="NZ_JBFNQD010000005.1"/>
</dbReference>
<evidence type="ECO:0000313" key="2">
    <source>
        <dbReference type="Proteomes" id="UP001555786"/>
    </source>
</evidence>
<evidence type="ECO:0000313" key="1">
    <source>
        <dbReference type="EMBL" id="MEW9307380.1"/>
    </source>
</evidence>
<accession>A0ABV3PP10</accession>
<comment type="caution">
    <text evidence="1">The sequence shown here is derived from an EMBL/GenBank/DDBJ whole genome shotgun (WGS) entry which is preliminary data.</text>
</comment>
<protein>
    <recommendedName>
        <fullName evidence="3">dUTPase-like domain-containing protein</fullName>
    </recommendedName>
</protein>
<dbReference type="EMBL" id="JBFNQD010000005">
    <property type="protein sequence ID" value="MEW9307380.1"/>
    <property type="molecule type" value="Genomic_DNA"/>
</dbReference>
<organism evidence="1 2">
    <name type="scientific">Labrys neptuniae</name>
    <dbReference type="NCBI Taxonomy" id="376174"/>
    <lineage>
        <taxon>Bacteria</taxon>
        <taxon>Pseudomonadati</taxon>
        <taxon>Pseudomonadota</taxon>
        <taxon>Alphaproteobacteria</taxon>
        <taxon>Hyphomicrobiales</taxon>
        <taxon>Xanthobacteraceae</taxon>
        <taxon>Labrys</taxon>
    </lineage>
</organism>
<keyword evidence="2" id="KW-1185">Reference proteome</keyword>
<dbReference type="Proteomes" id="UP001555786">
    <property type="component" value="Unassembled WGS sequence"/>
</dbReference>
<evidence type="ECO:0008006" key="3">
    <source>
        <dbReference type="Google" id="ProtNLM"/>
    </source>
</evidence>